<reference evidence="2 3" key="1">
    <citation type="submission" date="2017-02" db="EMBL/GenBank/DDBJ databases">
        <title>Genomes of Trichoderma spp. with biocontrol activity.</title>
        <authorList>
            <person name="Gardiner D."/>
            <person name="Kazan K."/>
            <person name="Vos C."/>
            <person name="Harvey P."/>
        </authorList>
    </citation>
    <scope>NUCLEOTIDE SEQUENCE [LARGE SCALE GENOMIC DNA]</scope>
    <source>
        <strain evidence="2 3">A5MH</strain>
    </source>
</reference>
<feature type="domain" description="F-box" evidence="1">
    <location>
        <begin position="26"/>
        <end position="60"/>
    </location>
</feature>
<evidence type="ECO:0000313" key="2">
    <source>
        <dbReference type="EMBL" id="PNP39455.1"/>
    </source>
</evidence>
<name>A0A2K0T1Q2_9HYPO</name>
<evidence type="ECO:0000259" key="1">
    <source>
        <dbReference type="Pfam" id="PF00646"/>
    </source>
</evidence>
<dbReference type="EMBL" id="MTYH01000082">
    <property type="protein sequence ID" value="PNP39455.1"/>
    <property type="molecule type" value="Genomic_DNA"/>
</dbReference>
<proteinExistence type="predicted"/>
<evidence type="ECO:0000313" key="3">
    <source>
        <dbReference type="Proteomes" id="UP000236546"/>
    </source>
</evidence>
<accession>A0A2K0T1Q2</accession>
<gene>
    <name evidence="2" type="ORF">TGAMA5MH_08661</name>
</gene>
<dbReference type="Pfam" id="PF00646">
    <property type="entry name" value="F-box"/>
    <property type="match status" value="1"/>
</dbReference>
<organism evidence="2 3">
    <name type="scientific">Trichoderma gamsii</name>
    <dbReference type="NCBI Taxonomy" id="398673"/>
    <lineage>
        <taxon>Eukaryota</taxon>
        <taxon>Fungi</taxon>
        <taxon>Dikarya</taxon>
        <taxon>Ascomycota</taxon>
        <taxon>Pezizomycotina</taxon>
        <taxon>Sordariomycetes</taxon>
        <taxon>Hypocreomycetidae</taxon>
        <taxon>Hypocreales</taxon>
        <taxon>Hypocreaceae</taxon>
        <taxon>Trichoderma</taxon>
    </lineage>
</organism>
<dbReference type="Proteomes" id="UP000236546">
    <property type="component" value="Unassembled WGS sequence"/>
</dbReference>
<dbReference type="InterPro" id="IPR001810">
    <property type="entry name" value="F-box_dom"/>
</dbReference>
<sequence>MPSRVVLSGRIEKKGKMSSLPKHSALLNMPIDLIREITTHLSPADNIILATTCRAVRNCAGRGQFPPADTEENREERFEYLAGMCRDMPDHWVCEECMRYHRIDTADTPADSRPSCPLADSYGRYNQPLQLAPADEYELGRRHVQLALKYTRMGDSLTPTHRQYLGRLTAARQFSLSYPWEKKVTITAKVAPRIVDGRFLLRTICEYRHPSRQITRDLIASESVCRHQQFFPLEDGAWTNSSLHQDLRQFPRAVDDSFESPGKEVRGHCPHCYTDFSVTTTARSVRISVWIDLGTESSPLDPVWRSFVHNAEFPPIEEVEYIEPGRVRELYSSGGEEV</sequence>
<dbReference type="OrthoDB" id="3766406at2759"/>
<dbReference type="AlphaFoldDB" id="A0A2K0T1Q2"/>
<comment type="caution">
    <text evidence="2">The sequence shown here is derived from an EMBL/GenBank/DDBJ whole genome shotgun (WGS) entry which is preliminary data.</text>
</comment>
<protein>
    <recommendedName>
        <fullName evidence="1">F-box domain-containing protein</fullName>
    </recommendedName>
</protein>